<keyword evidence="1" id="KW-1133">Transmembrane helix</keyword>
<keyword evidence="1" id="KW-0472">Membrane</keyword>
<proteinExistence type="predicted"/>
<reference evidence="2" key="2">
    <citation type="journal article" date="2015" name="Fish Shellfish Immunol.">
        <title>Early steps in the European eel (Anguilla anguilla)-Vibrio vulnificus interaction in the gills: Role of the RtxA13 toxin.</title>
        <authorList>
            <person name="Callol A."/>
            <person name="Pajuelo D."/>
            <person name="Ebbesson L."/>
            <person name="Teles M."/>
            <person name="MacKenzie S."/>
            <person name="Amaro C."/>
        </authorList>
    </citation>
    <scope>NUCLEOTIDE SEQUENCE</scope>
</reference>
<evidence type="ECO:0000313" key="2">
    <source>
        <dbReference type="EMBL" id="JAH44375.1"/>
    </source>
</evidence>
<protein>
    <submittedName>
        <fullName evidence="2">Uncharacterized protein</fullName>
    </submittedName>
</protein>
<dbReference type="AlphaFoldDB" id="A0A0E9SUR3"/>
<evidence type="ECO:0000256" key="1">
    <source>
        <dbReference type="SAM" id="Phobius"/>
    </source>
</evidence>
<dbReference type="EMBL" id="GBXM01064202">
    <property type="protein sequence ID" value="JAH44375.1"/>
    <property type="molecule type" value="Transcribed_RNA"/>
</dbReference>
<feature type="transmembrane region" description="Helical" evidence="1">
    <location>
        <begin position="12"/>
        <end position="32"/>
    </location>
</feature>
<name>A0A0E9SUR3_ANGAN</name>
<reference evidence="2" key="1">
    <citation type="submission" date="2014-11" db="EMBL/GenBank/DDBJ databases">
        <authorList>
            <person name="Amaro Gonzalez C."/>
        </authorList>
    </citation>
    <scope>NUCLEOTIDE SEQUENCE</scope>
</reference>
<sequence length="33" mass="3889">MPVNVMAKNYTFTYQLLDIIHLTYTFCGINYLS</sequence>
<accession>A0A0E9SUR3</accession>
<keyword evidence="1" id="KW-0812">Transmembrane</keyword>
<organism evidence="2">
    <name type="scientific">Anguilla anguilla</name>
    <name type="common">European freshwater eel</name>
    <name type="synonym">Muraena anguilla</name>
    <dbReference type="NCBI Taxonomy" id="7936"/>
    <lineage>
        <taxon>Eukaryota</taxon>
        <taxon>Metazoa</taxon>
        <taxon>Chordata</taxon>
        <taxon>Craniata</taxon>
        <taxon>Vertebrata</taxon>
        <taxon>Euteleostomi</taxon>
        <taxon>Actinopterygii</taxon>
        <taxon>Neopterygii</taxon>
        <taxon>Teleostei</taxon>
        <taxon>Anguilliformes</taxon>
        <taxon>Anguillidae</taxon>
        <taxon>Anguilla</taxon>
    </lineage>
</organism>